<dbReference type="EMBL" id="HBUE01222239">
    <property type="protein sequence ID" value="CAG6540182.1"/>
    <property type="molecule type" value="Transcribed_RNA"/>
</dbReference>
<feature type="domain" description="C2H2-type" evidence="12">
    <location>
        <begin position="380"/>
        <end position="407"/>
    </location>
</feature>
<feature type="region of interest" description="Disordered" evidence="11">
    <location>
        <begin position="173"/>
        <end position="193"/>
    </location>
</feature>
<comment type="subcellular location">
    <subcellularLocation>
        <location evidence="1">Nucleus</location>
    </subcellularLocation>
</comment>
<keyword evidence="6" id="KW-0238">DNA-binding</keyword>
<evidence type="ECO:0000259" key="13">
    <source>
        <dbReference type="PROSITE" id="PS51915"/>
    </source>
</evidence>
<feature type="binding site" evidence="10">
    <location>
        <position position="34"/>
    </location>
    <ligand>
        <name>Zn(2+)</name>
        <dbReference type="ChEBI" id="CHEBI:29105"/>
    </ligand>
</feature>
<protein>
    <submittedName>
        <fullName evidence="14">Zinc finger protein 227</fullName>
    </submittedName>
</protein>
<dbReference type="EMBL" id="HBUE01328905">
    <property type="protein sequence ID" value="CAG6592249.1"/>
    <property type="molecule type" value="Transcribed_RNA"/>
</dbReference>
<dbReference type="AlphaFoldDB" id="A0A8D8KJC9"/>
<organism evidence="14">
    <name type="scientific">Culex pipiens</name>
    <name type="common">House mosquito</name>
    <dbReference type="NCBI Taxonomy" id="7175"/>
    <lineage>
        <taxon>Eukaryota</taxon>
        <taxon>Metazoa</taxon>
        <taxon>Ecdysozoa</taxon>
        <taxon>Arthropoda</taxon>
        <taxon>Hexapoda</taxon>
        <taxon>Insecta</taxon>
        <taxon>Pterygota</taxon>
        <taxon>Neoptera</taxon>
        <taxon>Endopterygota</taxon>
        <taxon>Diptera</taxon>
        <taxon>Nematocera</taxon>
        <taxon>Culicoidea</taxon>
        <taxon>Culicidae</taxon>
        <taxon>Culicinae</taxon>
        <taxon>Culicini</taxon>
        <taxon>Culex</taxon>
        <taxon>Culex</taxon>
    </lineage>
</organism>
<name>A0A8D8KJC9_CULPI</name>
<reference evidence="14" key="1">
    <citation type="submission" date="2021-05" db="EMBL/GenBank/DDBJ databases">
        <authorList>
            <person name="Alioto T."/>
            <person name="Alioto T."/>
            <person name="Gomez Garrido J."/>
        </authorList>
    </citation>
    <scope>NUCLEOTIDE SEQUENCE</scope>
</reference>
<evidence type="ECO:0000259" key="12">
    <source>
        <dbReference type="PROSITE" id="PS50157"/>
    </source>
</evidence>
<feature type="compositionally biased region" description="Acidic residues" evidence="11">
    <location>
        <begin position="234"/>
        <end position="268"/>
    </location>
</feature>
<dbReference type="InterPro" id="IPR036236">
    <property type="entry name" value="Znf_C2H2_sf"/>
</dbReference>
<evidence type="ECO:0000256" key="10">
    <source>
        <dbReference type="PROSITE-ProRule" id="PRU01263"/>
    </source>
</evidence>
<evidence type="ECO:0000256" key="3">
    <source>
        <dbReference type="ARBA" id="ARBA00022737"/>
    </source>
</evidence>
<dbReference type="Pfam" id="PF07776">
    <property type="entry name" value="zf-AD"/>
    <property type="match status" value="1"/>
</dbReference>
<dbReference type="Gene3D" id="3.30.160.60">
    <property type="entry name" value="Classic Zinc Finger"/>
    <property type="match status" value="6"/>
</dbReference>
<dbReference type="GO" id="GO:0000122">
    <property type="term" value="P:negative regulation of transcription by RNA polymerase II"/>
    <property type="evidence" value="ECO:0007669"/>
    <property type="project" value="UniProtKB-ARBA"/>
</dbReference>
<dbReference type="SMART" id="SM00868">
    <property type="entry name" value="zf-AD"/>
    <property type="match status" value="1"/>
</dbReference>
<dbReference type="GO" id="GO:0000981">
    <property type="term" value="F:DNA-binding transcription factor activity, RNA polymerase II-specific"/>
    <property type="evidence" value="ECO:0007669"/>
    <property type="project" value="TreeGrafter"/>
</dbReference>
<dbReference type="PANTHER" id="PTHR24388">
    <property type="entry name" value="ZINC FINGER PROTEIN"/>
    <property type="match status" value="1"/>
</dbReference>
<evidence type="ECO:0000256" key="2">
    <source>
        <dbReference type="ARBA" id="ARBA00022723"/>
    </source>
</evidence>
<evidence type="ECO:0000256" key="5">
    <source>
        <dbReference type="ARBA" id="ARBA00022833"/>
    </source>
</evidence>
<evidence type="ECO:0000256" key="7">
    <source>
        <dbReference type="ARBA" id="ARBA00023242"/>
    </source>
</evidence>
<feature type="domain" description="C2H2-type" evidence="12">
    <location>
        <begin position="352"/>
        <end position="379"/>
    </location>
</feature>
<dbReference type="InterPro" id="IPR013087">
    <property type="entry name" value="Znf_C2H2_type"/>
</dbReference>
<keyword evidence="5 10" id="KW-0862">Zinc</keyword>
<dbReference type="FunFam" id="3.30.160.60:FF:001465">
    <property type="entry name" value="Zinc finger protein 560"/>
    <property type="match status" value="1"/>
</dbReference>
<evidence type="ECO:0000256" key="8">
    <source>
        <dbReference type="ARBA" id="ARBA00037948"/>
    </source>
</evidence>
<dbReference type="SUPFAM" id="SSF57667">
    <property type="entry name" value="beta-beta-alpha zinc fingers"/>
    <property type="match status" value="3"/>
</dbReference>
<feature type="region of interest" description="Disordered" evidence="11">
    <location>
        <begin position="223"/>
        <end position="292"/>
    </location>
</feature>
<evidence type="ECO:0000256" key="11">
    <source>
        <dbReference type="SAM" id="MobiDB-lite"/>
    </source>
</evidence>
<dbReference type="GO" id="GO:0008270">
    <property type="term" value="F:zinc ion binding"/>
    <property type="evidence" value="ECO:0007669"/>
    <property type="project" value="UniProtKB-UniRule"/>
</dbReference>
<feature type="binding site" evidence="10">
    <location>
        <position position="84"/>
    </location>
    <ligand>
        <name>Zn(2+)</name>
        <dbReference type="ChEBI" id="CHEBI:29105"/>
    </ligand>
</feature>
<dbReference type="PROSITE" id="PS50157">
    <property type="entry name" value="ZINC_FINGER_C2H2_2"/>
    <property type="match status" value="5"/>
</dbReference>
<evidence type="ECO:0000313" key="14">
    <source>
        <dbReference type="EMBL" id="CAG6592249.1"/>
    </source>
</evidence>
<dbReference type="PROSITE" id="PS51915">
    <property type="entry name" value="ZAD"/>
    <property type="match status" value="1"/>
</dbReference>
<feature type="compositionally biased region" description="Basic residues" evidence="11">
    <location>
        <begin position="274"/>
        <end position="283"/>
    </location>
</feature>
<dbReference type="InterPro" id="IPR012934">
    <property type="entry name" value="Znf_AD"/>
</dbReference>
<dbReference type="GO" id="GO:0000978">
    <property type="term" value="F:RNA polymerase II cis-regulatory region sequence-specific DNA binding"/>
    <property type="evidence" value="ECO:0007669"/>
    <property type="project" value="TreeGrafter"/>
</dbReference>
<feature type="domain" description="ZAD" evidence="13">
    <location>
        <begin position="32"/>
        <end position="111"/>
    </location>
</feature>
<dbReference type="InterPro" id="IPR050527">
    <property type="entry name" value="Snail/Krueppel_Znf"/>
</dbReference>
<dbReference type="GO" id="GO:0005634">
    <property type="term" value="C:nucleus"/>
    <property type="evidence" value="ECO:0007669"/>
    <property type="project" value="UniProtKB-SubCell"/>
</dbReference>
<proteinExistence type="inferred from homology"/>
<evidence type="ECO:0000256" key="9">
    <source>
        <dbReference type="PROSITE-ProRule" id="PRU00042"/>
    </source>
</evidence>
<keyword evidence="4 9" id="KW-0863">Zinc-finger</keyword>
<dbReference type="FunFam" id="3.30.160.60:FF:000303">
    <property type="entry name" value="Zinc finger protein 41"/>
    <property type="match status" value="1"/>
</dbReference>
<keyword evidence="7" id="KW-0539">Nucleus</keyword>
<comment type="similarity">
    <text evidence="8">Belongs to the snail C2H2-type zinc-finger protein family.</text>
</comment>
<sequence length="505" mass="57974">MDNSGCLDLEDDNGECKQDRQRVRHYMDHFERLCRLCLATERLVNVYSIVQGRNVFYVRNFVKEGFRLLEQKIDKKDRLPNFICEKCERNLNILYNFKKKCDASRRVLEKVRDKTIVPDDLREVELLGSAPTAAATNEQGISGRLRRSKKLPQLQNSGEVLKKLPQTISVEKVDETVKHETSPPTPPEITATSVETIASPLKIEPEEIKEEVVGSVQVIFPADDSEQGALVPEEAADDASEPEHESEEYLEENEDQSDSDYQPDDPAEEGQPRKSGRRGRRAKSSGSPRCDKKSKEKTVCAICGALVNNVKCHMVIHEEVRPHQCEHCPKNFTSRNKLQSHINSVHLKKRDFKCEICGKAFLEKNNLKGHLRIHNGDRKYQCDLCPKSFLFAGTLRCHKLTHTQDKQHECHVCGKRFLMRTTLNKHLYVHSNERPHKCELCEKAFRTSTHKIIHMRTHTGEKPLQCRICLTGFAHHKARSVHMKTKHAEELLALDLLDEKGHLKF</sequence>
<evidence type="ECO:0000256" key="1">
    <source>
        <dbReference type="ARBA" id="ARBA00004123"/>
    </source>
</evidence>
<keyword evidence="2 10" id="KW-0479">Metal-binding</keyword>
<dbReference type="Pfam" id="PF13894">
    <property type="entry name" value="zf-C2H2_4"/>
    <property type="match status" value="2"/>
</dbReference>
<dbReference type="PROSITE" id="PS00028">
    <property type="entry name" value="ZINC_FINGER_C2H2_1"/>
    <property type="match status" value="6"/>
</dbReference>
<evidence type="ECO:0000256" key="4">
    <source>
        <dbReference type="ARBA" id="ARBA00022771"/>
    </source>
</evidence>
<dbReference type="EMBL" id="HBUE01060530">
    <property type="protein sequence ID" value="CAG6468410.1"/>
    <property type="molecule type" value="Transcribed_RNA"/>
</dbReference>
<evidence type="ECO:0000256" key="6">
    <source>
        <dbReference type="ARBA" id="ARBA00023125"/>
    </source>
</evidence>
<feature type="domain" description="C2H2-type" evidence="12">
    <location>
        <begin position="436"/>
        <end position="463"/>
    </location>
</feature>
<dbReference type="Gene3D" id="3.40.1800.20">
    <property type="match status" value="1"/>
</dbReference>
<keyword evidence="3" id="KW-0677">Repeat</keyword>
<feature type="binding site" evidence="10">
    <location>
        <position position="87"/>
    </location>
    <ligand>
        <name>Zn(2+)</name>
        <dbReference type="ChEBI" id="CHEBI:29105"/>
    </ligand>
</feature>
<dbReference type="SMART" id="SM00355">
    <property type="entry name" value="ZnF_C2H2"/>
    <property type="match status" value="7"/>
</dbReference>
<feature type="domain" description="C2H2-type" evidence="12">
    <location>
        <begin position="408"/>
        <end position="435"/>
    </location>
</feature>
<feature type="binding site" evidence="10">
    <location>
        <position position="37"/>
    </location>
    <ligand>
        <name>Zn(2+)</name>
        <dbReference type="ChEBI" id="CHEBI:29105"/>
    </ligand>
</feature>
<accession>A0A8D8KJC9</accession>
<feature type="domain" description="C2H2-type" evidence="12">
    <location>
        <begin position="323"/>
        <end position="351"/>
    </location>
</feature>
<dbReference type="SUPFAM" id="SSF57716">
    <property type="entry name" value="Glucocorticoid receptor-like (DNA-binding domain)"/>
    <property type="match status" value="1"/>
</dbReference>
<dbReference type="PANTHER" id="PTHR24388:SF54">
    <property type="entry name" value="PROTEIN ESCARGOT"/>
    <property type="match status" value="1"/>
</dbReference>